<evidence type="ECO:0000313" key="11">
    <source>
        <dbReference type="EMBL" id="CAD9302601.1"/>
    </source>
</evidence>
<evidence type="ECO:0000256" key="9">
    <source>
        <dbReference type="SAM" id="SignalP"/>
    </source>
</evidence>
<feature type="chain" id="PRO_5031409713" description="TM2 domain-containing protein" evidence="9">
    <location>
        <begin position="18"/>
        <end position="261"/>
    </location>
</feature>
<feature type="transmembrane region" description="Helical" evidence="8">
    <location>
        <begin position="221"/>
        <end position="239"/>
    </location>
</feature>
<protein>
    <recommendedName>
        <fullName evidence="10">TM2 domain-containing protein</fullName>
    </recommendedName>
</protein>
<dbReference type="PANTHER" id="PTHR21016">
    <property type="entry name" value="BETA-AMYLOID BINDING PROTEIN-RELATED"/>
    <property type="match status" value="1"/>
</dbReference>
<dbReference type="AlphaFoldDB" id="A0A7S1VM01"/>
<evidence type="ECO:0000256" key="3">
    <source>
        <dbReference type="ARBA" id="ARBA00022692"/>
    </source>
</evidence>
<evidence type="ECO:0000256" key="4">
    <source>
        <dbReference type="ARBA" id="ARBA00022729"/>
    </source>
</evidence>
<name>A0A7S1VM01_9EUKA</name>
<feature type="domain" description="TM2" evidence="10">
    <location>
        <begin position="163"/>
        <end position="194"/>
    </location>
</feature>
<dbReference type="GO" id="GO:0016020">
    <property type="term" value="C:membrane"/>
    <property type="evidence" value="ECO:0007669"/>
    <property type="project" value="UniProtKB-SubCell"/>
</dbReference>
<dbReference type="PANTHER" id="PTHR21016:SF1">
    <property type="entry name" value="TM2 DOMAIN-CONTAINING PROTEIN 1"/>
    <property type="match status" value="1"/>
</dbReference>
<proteinExistence type="inferred from homology"/>
<dbReference type="InterPro" id="IPR050932">
    <property type="entry name" value="TM2D1-3-like"/>
</dbReference>
<keyword evidence="5 8" id="KW-1133">Transmembrane helix</keyword>
<organism evidence="11">
    <name type="scientific">Sexangularia sp. CB-2014</name>
    <dbReference type="NCBI Taxonomy" id="1486929"/>
    <lineage>
        <taxon>Eukaryota</taxon>
        <taxon>Amoebozoa</taxon>
        <taxon>Tubulinea</taxon>
        <taxon>Elardia</taxon>
        <taxon>Arcellinida</taxon>
        <taxon>Arcellinida incertae sedis</taxon>
        <taxon>Sexangularia</taxon>
    </lineage>
</organism>
<feature type="signal peptide" evidence="9">
    <location>
        <begin position="1"/>
        <end position="17"/>
    </location>
</feature>
<feature type="transmembrane region" description="Helical" evidence="8">
    <location>
        <begin position="182"/>
        <end position="201"/>
    </location>
</feature>
<gene>
    <name evidence="11" type="ORF">SSP0437_LOCUS9013</name>
</gene>
<keyword evidence="6 8" id="KW-0472">Membrane</keyword>
<evidence type="ECO:0000256" key="6">
    <source>
        <dbReference type="ARBA" id="ARBA00023136"/>
    </source>
</evidence>
<sequence>MLSFLVFLFSYCYGAVGMHVDGPVVAPTVLSKVLYSLVGVDAPTRVVGGLACRAQERCFFPLEGEPHQIVTPVLYSDVLLNGTPGADGQVDLTRYRADRLYRGEEALPQGGGLCVSDSILVVTPLDNDTGDATLLHPPAGACVCFDGWAGATCDHPRGIWTSALTLSVILGMFGADRFYLGYYAIGMVKLMVTASLCYLPMLPLLFKWCVRDPSGEHVSSAGAFILACTCTTVLTWWAVDIALLASGDLNDFEGYALVESL</sequence>
<keyword evidence="3 8" id="KW-0812">Transmembrane</keyword>
<evidence type="ECO:0000256" key="7">
    <source>
        <dbReference type="ARBA" id="ARBA00023180"/>
    </source>
</evidence>
<evidence type="ECO:0000256" key="8">
    <source>
        <dbReference type="SAM" id="Phobius"/>
    </source>
</evidence>
<comment type="subcellular location">
    <subcellularLocation>
        <location evidence="1">Membrane</location>
        <topology evidence="1">Multi-pass membrane protein</topology>
    </subcellularLocation>
</comment>
<dbReference type="EMBL" id="HBGL01011564">
    <property type="protein sequence ID" value="CAD9302601.1"/>
    <property type="molecule type" value="Transcribed_RNA"/>
</dbReference>
<accession>A0A7S1VM01</accession>
<evidence type="ECO:0000256" key="2">
    <source>
        <dbReference type="ARBA" id="ARBA00008284"/>
    </source>
</evidence>
<keyword evidence="7" id="KW-0325">Glycoprotein</keyword>
<reference evidence="11" key="1">
    <citation type="submission" date="2021-01" db="EMBL/GenBank/DDBJ databases">
        <authorList>
            <person name="Corre E."/>
            <person name="Pelletier E."/>
            <person name="Niang G."/>
            <person name="Scheremetjew M."/>
            <person name="Finn R."/>
            <person name="Kale V."/>
            <person name="Holt S."/>
            <person name="Cochrane G."/>
            <person name="Meng A."/>
            <person name="Brown T."/>
            <person name="Cohen L."/>
        </authorList>
    </citation>
    <scope>NUCLEOTIDE SEQUENCE</scope>
    <source>
        <strain evidence="11">ATCC 50979</strain>
    </source>
</reference>
<dbReference type="InterPro" id="IPR007829">
    <property type="entry name" value="TM2"/>
</dbReference>
<comment type="similarity">
    <text evidence="2">Belongs to the TM2 family.</text>
</comment>
<keyword evidence="4 9" id="KW-0732">Signal</keyword>
<evidence type="ECO:0000259" key="10">
    <source>
        <dbReference type="Pfam" id="PF05154"/>
    </source>
</evidence>
<evidence type="ECO:0000256" key="1">
    <source>
        <dbReference type="ARBA" id="ARBA00004141"/>
    </source>
</evidence>
<evidence type="ECO:0000256" key="5">
    <source>
        <dbReference type="ARBA" id="ARBA00022989"/>
    </source>
</evidence>
<dbReference type="Pfam" id="PF05154">
    <property type="entry name" value="TM2"/>
    <property type="match status" value="1"/>
</dbReference>